<dbReference type="RefSeq" id="XP_001582255.1">
    <property type="nucleotide sequence ID" value="XM_001582205.1"/>
</dbReference>
<reference evidence="2" key="2">
    <citation type="journal article" date="2007" name="Science">
        <title>Draft genome sequence of the sexually transmitted pathogen Trichomonas vaginalis.</title>
        <authorList>
            <person name="Carlton J.M."/>
            <person name="Hirt R.P."/>
            <person name="Silva J.C."/>
            <person name="Delcher A.L."/>
            <person name="Schatz M."/>
            <person name="Zhao Q."/>
            <person name="Wortman J.R."/>
            <person name="Bidwell S.L."/>
            <person name="Alsmark U.C.M."/>
            <person name="Besteiro S."/>
            <person name="Sicheritz-Ponten T."/>
            <person name="Noel C.J."/>
            <person name="Dacks J.B."/>
            <person name="Foster P.G."/>
            <person name="Simillion C."/>
            <person name="Van de Peer Y."/>
            <person name="Miranda-Saavedra D."/>
            <person name="Barton G.J."/>
            <person name="Westrop G.D."/>
            <person name="Mueller S."/>
            <person name="Dessi D."/>
            <person name="Fiori P.L."/>
            <person name="Ren Q."/>
            <person name="Paulsen I."/>
            <person name="Zhang H."/>
            <person name="Bastida-Corcuera F.D."/>
            <person name="Simoes-Barbosa A."/>
            <person name="Brown M.T."/>
            <person name="Hayes R.D."/>
            <person name="Mukherjee M."/>
            <person name="Okumura C.Y."/>
            <person name="Schneider R."/>
            <person name="Smith A.J."/>
            <person name="Vanacova S."/>
            <person name="Villalvazo M."/>
            <person name="Haas B.J."/>
            <person name="Pertea M."/>
            <person name="Feldblyum T.V."/>
            <person name="Utterback T.R."/>
            <person name="Shu C.L."/>
            <person name="Osoegawa K."/>
            <person name="de Jong P.J."/>
            <person name="Hrdy I."/>
            <person name="Horvathova L."/>
            <person name="Zubacova Z."/>
            <person name="Dolezal P."/>
            <person name="Malik S.B."/>
            <person name="Logsdon J.M. Jr."/>
            <person name="Henze K."/>
            <person name="Gupta A."/>
            <person name="Wang C.C."/>
            <person name="Dunne R.L."/>
            <person name="Upcroft J.A."/>
            <person name="Upcroft P."/>
            <person name="White O."/>
            <person name="Salzberg S.L."/>
            <person name="Tang P."/>
            <person name="Chiu C.-H."/>
            <person name="Lee Y.-S."/>
            <person name="Embley T.M."/>
            <person name="Coombs G.H."/>
            <person name="Mottram J.C."/>
            <person name="Tachezy J."/>
            <person name="Fraser-Liggett C.M."/>
            <person name="Johnson P.J."/>
        </authorList>
    </citation>
    <scope>NUCLEOTIDE SEQUENCE [LARGE SCALE GENOMIC DNA]</scope>
    <source>
        <strain evidence="2">G3</strain>
    </source>
</reference>
<dbReference type="VEuPathDB" id="TrichDB:TVAGG3_0174520"/>
<dbReference type="KEGG" id="tva:5466817"/>
<feature type="coiled-coil region" evidence="1">
    <location>
        <begin position="226"/>
        <end position="273"/>
    </location>
</feature>
<proteinExistence type="predicted"/>
<evidence type="ECO:0000313" key="3">
    <source>
        <dbReference type="Proteomes" id="UP000001542"/>
    </source>
</evidence>
<dbReference type="AlphaFoldDB" id="A2DE51"/>
<reference evidence="2" key="1">
    <citation type="submission" date="2006-10" db="EMBL/GenBank/DDBJ databases">
        <authorList>
            <person name="Amadeo P."/>
            <person name="Zhao Q."/>
            <person name="Wortman J."/>
            <person name="Fraser-Liggett C."/>
            <person name="Carlton J."/>
        </authorList>
    </citation>
    <scope>NUCLEOTIDE SEQUENCE</scope>
    <source>
        <strain evidence="2">G3</strain>
    </source>
</reference>
<keyword evidence="1" id="KW-0175">Coiled coil</keyword>
<dbReference type="InParanoid" id="A2DE51"/>
<gene>
    <name evidence="2" type="ORF">TVAG_166440</name>
</gene>
<dbReference type="Proteomes" id="UP000001542">
    <property type="component" value="Unassembled WGS sequence"/>
</dbReference>
<evidence type="ECO:0000313" key="2">
    <source>
        <dbReference type="EMBL" id="EAY21269.1"/>
    </source>
</evidence>
<evidence type="ECO:0000256" key="1">
    <source>
        <dbReference type="SAM" id="Coils"/>
    </source>
</evidence>
<dbReference type="EMBL" id="DS113191">
    <property type="protein sequence ID" value="EAY21269.1"/>
    <property type="molecule type" value="Genomic_DNA"/>
</dbReference>
<sequence>MDFLPSFPMTVNPLNLPSIPHTSPKTSTSAPVTIQKSPIYTLNQCKLYFEKNKEENSGINDDSGSVAFLEEGPSVEITLENQKKNYAIKKSKISTESGCVKLTIPKWTLHIYQSDEKILNTVLAAYHIVKHSQKTKYPRSVSEITQDKINAKDKFEIKVFKWKFDKSPKMTEIEADTAYNQENIPEVYKPLVYGFSYPNKVVKIENDEITLVDIISYEKFVRRISVVNVADRLAQLEDNADILIARAENYVKYKQMQRALNKLKEKSYSLDKRINANAIELLNLQNAAAEGQENISDIKMKILRAPTDQKEEEALICKERASMISTINGINTHGDDLELEMLSQDGSRMKFADYVLSAFKVLCADLGSGNDFSADALKQKLSAATALIMESSLI</sequence>
<accession>A2DE51</accession>
<organism evidence="2 3">
    <name type="scientific">Trichomonas vaginalis (strain ATCC PRA-98 / G3)</name>
    <dbReference type="NCBI Taxonomy" id="412133"/>
    <lineage>
        <taxon>Eukaryota</taxon>
        <taxon>Metamonada</taxon>
        <taxon>Parabasalia</taxon>
        <taxon>Trichomonadida</taxon>
        <taxon>Trichomonadidae</taxon>
        <taxon>Trichomonas</taxon>
    </lineage>
</organism>
<keyword evidence="3" id="KW-1185">Reference proteome</keyword>
<dbReference type="VEuPathDB" id="TrichDB:TVAG_166440"/>
<protein>
    <submittedName>
        <fullName evidence="2">Uncharacterized protein</fullName>
    </submittedName>
</protein>
<name>A2DE51_TRIV3</name>